<name>A0A9E8Z787_9STRA</name>
<keyword evidence="1" id="KW-0496">Mitochondrion</keyword>
<reference evidence="1" key="1">
    <citation type="submission" date="2022-04" db="EMBL/GenBank/DDBJ databases">
        <title>A new insight into Amicula, a genus of tiny marine littoral diatoms with the description of two new tropical species and the largest mitogenome known for a stramenopile.</title>
        <authorList>
            <person name="Gastineau R."/>
            <person name="Li C."/>
            <person name="Ashworth M.P."/>
            <person name="Witkowski A."/>
            <person name="Turmel M."/>
            <person name="Gorecka E."/>
            <person name="Frankovich T.A."/>
            <person name="Wachnicka A."/>
            <person name="Lobban C.S."/>
            <person name="Theriot E.C."/>
            <person name="Otis C."/>
            <person name="Dabek P."/>
            <person name="Binczewska A."/>
            <person name="Lemieux C."/>
        </authorList>
    </citation>
    <scope>NUCLEOTIDE SEQUENCE</scope>
    <source>
        <strain evidence="1">GU52X-4 cfCalB7</strain>
    </source>
</reference>
<organism evidence="1">
    <name type="scientific">Amicula sp. isolate GU52X-4 cfCalB7</name>
    <dbReference type="NCBI Taxonomy" id="3003489"/>
    <lineage>
        <taxon>Eukaryota</taxon>
        <taxon>Sar</taxon>
        <taxon>Stramenopiles</taxon>
        <taxon>Ochrophyta</taxon>
        <taxon>Bacillariophyta</taxon>
        <taxon>Bacillariophyceae</taxon>
        <taxon>Bacillariophycidae</taxon>
        <taxon>Naviculales</taxon>
        <taxon>Naviculaceae</taxon>
        <taxon>Amicula</taxon>
    </lineage>
</organism>
<gene>
    <name evidence="1" type="primary">rps2</name>
</gene>
<proteinExistence type="predicted"/>
<dbReference type="SUPFAM" id="SSF52313">
    <property type="entry name" value="Ribosomal protein S2"/>
    <property type="match status" value="1"/>
</dbReference>
<dbReference type="GO" id="GO:0005840">
    <property type="term" value="C:ribosome"/>
    <property type="evidence" value="ECO:0007669"/>
    <property type="project" value="UniProtKB-KW"/>
</dbReference>
<accession>A0A9E8Z787</accession>
<dbReference type="EMBL" id="ON390794">
    <property type="protein sequence ID" value="WAK85015.1"/>
    <property type="molecule type" value="Genomic_DNA"/>
</dbReference>
<keyword evidence="1" id="KW-0689">Ribosomal protein</keyword>
<dbReference type="AlphaFoldDB" id="A0A9E8Z787"/>
<sequence>MKIIKIRSEYKILKFFFIKKNIYKISNFEKIKNIESKLKKAITIIHKYNLKNRRILFISAPIYLNKQIENLIKKTNHTILPESLWINGILTNTFLYSKLLSKKNMNKKISKLLCQLKKKKDLIVVFNKFYNRKILNEIAKNKISIIYMNYEPEISKNNNEYNIIGNFIFAKKQTKYNFILSILKSIFNKNKKCYNHDS</sequence>
<evidence type="ECO:0000313" key="1">
    <source>
        <dbReference type="EMBL" id="WAK85015.1"/>
    </source>
</evidence>
<dbReference type="InterPro" id="IPR023591">
    <property type="entry name" value="Ribosomal_uS2_flav_dom_sf"/>
</dbReference>
<keyword evidence="1" id="KW-0687">Ribonucleoprotein</keyword>
<geneLocation type="mitochondrion" evidence="1"/>
<dbReference type="Gene3D" id="3.40.50.10490">
    <property type="entry name" value="Glucose-6-phosphate isomerase like protein, domain 1"/>
    <property type="match status" value="1"/>
</dbReference>
<protein>
    <submittedName>
        <fullName evidence="1">Ribosomal protein S2</fullName>
    </submittedName>
</protein>